<dbReference type="InterPro" id="IPR017871">
    <property type="entry name" value="ABC_transporter-like_CS"/>
</dbReference>
<organism evidence="6 7">
    <name type="scientific">Desulfotignum balticum</name>
    <dbReference type="NCBI Taxonomy" id="115781"/>
    <lineage>
        <taxon>Bacteria</taxon>
        <taxon>Pseudomonadati</taxon>
        <taxon>Thermodesulfobacteriota</taxon>
        <taxon>Desulfobacteria</taxon>
        <taxon>Desulfobacterales</taxon>
        <taxon>Desulfobacteraceae</taxon>
        <taxon>Desulfotignum</taxon>
    </lineage>
</organism>
<protein>
    <submittedName>
        <fullName evidence="6">ABC transporter ATP-binding protein</fullName>
    </submittedName>
</protein>
<dbReference type="SUPFAM" id="SSF52540">
    <property type="entry name" value="P-loop containing nucleoside triphosphate hydrolases"/>
    <property type="match status" value="1"/>
</dbReference>
<dbReference type="GO" id="GO:0098796">
    <property type="term" value="C:membrane protein complex"/>
    <property type="evidence" value="ECO:0007669"/>
    <property type="project" value="UniProtKB-ARBA"/>
</dbReference>
<evidence type="ECO:0000313" key="6">
    <source>
        <dbReference type="EMBL" id="MBG0778763.1"/>
    </source>
</evidence>
<dbReference type="FunFam" id="3.40.50.300:FF:000032">
    <property type="entry name" value="Export ABC transporter ATP-binding protein"/>
    <property type="match status" value="1"/>
</dbReference>
<dbReference type="SMART" id="SM00382">
    <property type="entry name" value="AAA"/>
    <property type="match status" value="1"/>
</dbReference>
<dbReference type="PANTHER" id="PTHR24220:SF689">
    <property type="entry name" value="LIPOPROTEIN-RELEASING SYSTEM ATP-BINDING PROTEIN LOLD"/>
    <property type="match status" value="1"/>
</dbReference>
<dbReference type="Pfam" id="PF00005">
    <property type="entry name" value="ABC_tran"/>
    <property type="match status" value="1"/>
</dbReference>
<gene>
    <name evidence="6" type="ORF">H0S81_02400</name>
</gene>
<dbReference type="GO" id="GO:0022857">
    <property type="term" value="F:transmembrane transporter activity"/>
    <property type="evidence" value="ECO:0007669"/>
    <property type="project" value="UniProtKB-ARBA"/>
</dbReference>
<dbReference type="GO" id="GO:0016887">
    <property type="term" value="F:ATP hydrolysis activity"/>
    <property type="evidence" value="ECO:0007669"/>
    <property type="project" value="InterPro"/>
</dbReference>
<reference evidence="6" key="1">
    <citation type="submission" date="2020-07" db="EMBL/GenBank/DDBJ databases">
        <title>Severe corrosion of carbon steel in oil field produced water can be linked to methanogenic archaea containing a special type of NiFe hydrogenase.</title>
        <authorList>
            <person name="Lahme S."/>
            <person name="Mand J."/>
            <person name="Longwell J."/>
            <person name="Smith R."/>
            <person name="Enning D."/>
        </authorList>
    </citation>
    <scope>NUCLEOTIDE SEQUENCE</scope>
    <source>
        <strain evidence="6">MIC098Bin6</strain>
    </source>
</reference>
<keyword evidence="3 6" id="KW-0067">ATP-binding</keyword>
<feature type="domain" description="ABC transporter" evidence="5">
    <location>
        <begin position="9"/>
        <end position="229"/>
    </location>
</feature>
<dbReference type="Proteomes" id="UP000706172">
    <property type="component" value="Unassembled WGS sequence"/>
</dbReference>
<evidence type="ECO:0000313" key="7">
    <source>
        <dbReference type="Proteomes" id="UP000706172"/>
    </source>
</evidence>
<dbReference type="InterPro" id="IPR015854">
    <property type="entry name" value="ABC_transpr_LolD-like"/>
</dbReference>
<evidence type="ECO:0000256" key="1">
    <source>
        <dbReference type="ARBA" id="ARBA00022448"/>
    </source>
</evidence>
<dbReference type="GO" id="GO:0005886">
    <property type="term" value="C:plasma membrane"/>
    <property type="evidence" value="ECO:0007669"/>
    <property type="project" value="TreeGrafter"/>
</dbReference>
<dbReference type="CDD" id="cd03255">
    <property type="entry name" value="ABC_MJ0796_LolCDE_FtsE"/>
    <property type="match status" value="1"/>
</dbReference>
<evidence type="ECO:0000259" key="5">
    <source>
        <dbReference type="PROSITE" id="PS50893"/>
    </source>
</evidence>
<evidence type="ECO:0000256" key="2">
    <source>
        <dbReference type="ARBA" id="ARBA00022741"/>
    </source>
</evidence>
<dbReference type="InterPro" id="IPR003593">
    <property type="entry name" value="AAA+_ATPase"/>
</dbReference>
<dbReference type="EMBL" id="JACCQK010000101">
    <property type="protein sequence ID" value="MBG0778763.1"/>
    <property type="molecule type" value="Genomic_DNA"/>
</dbReference>
<keyword evidence="1" id="KW-0813">Transport</keyword>
<keyword evidence="2" id="KW-0547">Nucleotide-binding</keyword>
<sequence length="229" mass="25287">MDNTGSVLMRLTQITKKFGTPPDVINILDGSEFTITQGMTLAVVGASGIGKSTLLNIIGTLDRPDKGQIMFQGRDLLSMKDDQLAALRNERIGFVFQFHYLLQGFSAMENVMIPGLIAKKSKKMVENLAENMLERVGLADRYHHRVEDLSGGEQQRVAIARALVMKPDILLADEPTGNLDEKNADSLHSLIIELNKELGMTVIVVTHNMKLARMMEKTVTIQNGKIIPA</sequence>
<dbReference type="Gene3D" id="3.40.50.300">
    <property type="entry name" value="P-loop containing nucleotide triphosphate hydrolases"/>
    <property type="match status" value="1"/>
</dbReference>
<dbReference type="InterPro" id="IPR027417">
    <property type="entry name" value="P-loop_NTPase"/>
</dbReference>
<comment type="similarity">
    <text evidence="4">Belongs to the ABC transporter superfamily. Macrolide exporter (TC 3.A.1.122) family.</text>
</comment>
<evidence type="ECO:0000256" key="3">
    <source>
        <dbReference type="ARBA" id="ARBA00022840"/>
    </source>
</evidence>
<name>A0A931CQ77_9BACT</name>
<dbReference type="PROSITE" id="PS50893">
    <property type="entry name" value="ABC_TRANSPORTER_2"/>
    <property type="match status" value="1"/>
</dbReference>
<comment type="caution">
    <text evidence="6">The sequence shown here is derived from an EMBL/GenBank/DDBJ whole genome shotgun (WGS) entry which is preliminary data.</text>
</comment>
<dbReference type="AlphaFoldDB" id="A0A931CQ77"/>
<dbReference type="PROSITE" id="PS00211">
    <property type="entry name" value="ABC_TRANSPORTER_1"/>
    <property type="match status" value="1"/>
</dbReference>
<dbReference type="InterPro" id="IPR003439">
    <property type="entry name" value="ABC_transporter-like_ATP-bd"/>
</dbReference>
<dbReference type="GO" id="GO:0005524">
    <property type="term" value="F:ATP binding"/>
    <property type="evidence" value="ECO:0007669"/>
    <property type="project" value="UniProtKB-KW"/>
</dbReference>
<dbReference type="InterPro" id="IPR017911">
    <property type="entry name" value="MacB-like_ATP-bd"/>
</dbReference>
<dbReference type="PANTHER" id="PTHR24220">
    <property type="entry name" value="IMPORT ATP-BINDING PROTEIN"/>
    <property type="match status" value="1"/>
</dbReference>
<evidence type="ECO:0000256" key="4">
    <source>
        <dbReference type="ARBA" id="ARBA00038388"/>
    </source>
</evidence>
<proteinExistence type="inferred from homology"/>
<accession>A0A931CQ77</accession>